<keyword evidence="2" id="KW-0805">Transcription regulation</keyword>
<organism evidence="5 6">
    <name type="scientific">Helicobacter magdeburgensis</name>
    <dbReference type="NCBI Taxonomy" id="471858"/>
    <lineage>
        <taxon>Bacteria</taxon>
        <taxon>Pseudomonadati</taxon>
        <taxon>Campylobacterota</taxon>
        <taxon>Epsilonproteobacteria</taxon>
        <taxon>Campylobacterales</taxon>
        <taxon>Helicobacteraceae</taxon>
        <taxon>Helicobacter</taxon>
    </lineage>
</organism>
<evidence type="ECO:0000313" key="5">
    <source>
        <dbReference type="EMBL" id="TLD91572.1"/>
    </source>
</evidence>
<evidence type="ECO:0000256" key="2">
    <source>
        <dbReference type="ARBA" id="ARBA00023015"/>
    </source>
</evidence>
<evidence type="ECO:0000256" key="4">
    <source>
        <dbReference type="ARBA" id="ARBA00023163"/>
    </source>
</evidence>
<evidence type="ECO:0000313" key="6">
    <source>
        <dbReference type="Proteomes" id="UP000029921"/>
    </source>
</evidence>
<comment type="caution">
    <text evidence="5">The sequence shown here is derived from an EMBL/GenBank/DDBJ whole genome shotgun (WGS) entry which is preliminary data.</text>
</comment>
<keyword evidence="6" id="KW-1185">Reference proteome</keyword>
<gene>
    <name evidence="5" type="ORF">LS74_008180</name>
</gene>
<keyword evidence="1" id="KW-0678">Repressor</keyword>
<dbReference type="GO" id="GO:0045892">
    <property type="term" value="P:negative regulation of DNA-templated transcription"/>
    <property type="evidence" value="ECO:0007669"/>
    <property type="project" value="TreeGrafter"/>
</dbReference>
<dbReference type="Gene3D" id="1.10.10.10">
    <property type="entry name" value="Winged helix-like DNA-binding domain superfamily/Winged helix DNA-binding domain"/>
    <property type="match status" value="1"/>
</dbReference>
<dbReference type="InterPro" id="IPR036390">
    <property type="entry name" value="WH_DNA-bd_sf"/>
</dbReference>
<dbReference type="Proteomes" id="UP000029921">
    <property type="component" value="Unassembled WGS sequence"/>
</dbReference>
<dbReference type="InterPro" id="IPR002571">
    <property type="entry name" value="HrcA"/>
</dbReference>
<keyword evidence="4" id="KW-0804">Transcription</keyword>
<dbReference type="AlphaFoldDB" id="A0A4V6I1B9"/>
<proteinExistence type="predicted"/>
<dbReference type="EMBL" id="JRPE02000012">
    <property type="protein sequence ID" value="TLD91572.1"/>
    <property type="molecule type" value="Genomic_DNA"/>
</dbReference>
<evidence type="ECO:0000256" key="1">
    <source>
        <dbReference type="ARBA" id="ARBA00022491"/>
    </source>
</evidence>
<name>A0A4V6I1B9_9HELI</name>
<evidence type="ECO:0000256" key="3">
    <source>
        <dbReference type="ARBA" id="ARBA00023016"/>
    </source>
</evidence>
<dbReference type="GO" id="GO:0003677">
    <property type="term" value="F:DNA binding"/>
    <property type="evidence" value="ECO:0007669"/>
    <property type="project" value="InterPro"/>
</dbReference>
<sequence>MMSKKDLLLCRVIVEYLQHKEPIGSESLKTLMNTKISSATIRNYFKALSDEGLLFQPHISGGRIPTLSALKAYWYRHIDARSTIEADSMECIQKACLACDIFCVLSVEQSNKLVSVSHIDNKLLLDFEHIGITLPFSSALERFLGELKGLDVIDMRKIAYQVRATGLLDALQCVQSRNLQFFGVGALAEVCKDDDGRFHHIISGDMFDTLENGMYCEEVLPSGYLAIMQEIRLKSHLDKKGMDKKARMLCIGALDRDFTQFYSCIQS</sequence>
<dbReference type="PANTHER" id="PTHR34824">
    <property type="entry name" value="HEAT-INDUCIBLE TRANSCRIPTION REPRESSOR HRCA"/>
    <property type="match status" value="1"/>
</dbReference>
<dbReference type="InterPro" id="IPR036388">
    <property type="entry name" value="WH-like_DNA-bd_sf"/>
</dbReference>
<reference evidence="5 6" key="1">
    <citation type="journal article" date="2014" name="Genome Announc.">
        <title>Draft genome sequences of eight enterohepatic helicobacter species isolated from both laboratory and wild rodents.</title>
        <authorList>
            <person name="Sheh A."/>
            <person name="Shen Z."/>
            <person name="Fox J.G."/>
        </authorList>
    </citation>
    <scope>NUCLEOTIDE SEQUENCE [LARGE SCALE GENOMIC DNA]</scope>
    <source>
        <strain evidence="5 6">MIT 96-1001</strain>
    </source>
</reference>
<dbReference type="NCBIfam" id="NF003033">
    <property type="entry name" value="PRK03911.1"/>
    <property type="match status" value="1"/>
</dbReference>
<accession>A0A4V6I1B9</accession>
<protein>
    <submittedName>
        <fullName evidence="5">HrcA family transcriptional regulator</fullName>
    </submittedName>
</protein>
<keyword evidence="3" id="KW-0346">Stress response</keyword>
<dbReference type="SUPFAM" id="SSF46785">
    <property type="entry name" value="Winged helix' DNA-binding domain"/>
    <property type="match status" value="1"/>
</dbReference>
<dbReference type="PANTHER" id="PTHR34824:SF1">
    <property type="entry name" value="HEAT-INDUCIBLE TRANSCRIPTION REPRESSOR HRCA"/>
    <property type="match status" value="1"/>
</dbReference>